<sequence>MTCTVCIYSAITAGHVIILPLSYLLLGCLLIGWLTIFLSAVVIFRNRLMEMTEPLKKASQTINQNRSIAQSLALAIIVCCFFTSMTPLIIHKLEVCFNEQNKNATEILVVENPIIMRESACQLLFNYLTVCVIILMILVAVYQVLISLVKLSLLIFISTCYFIFSSIFLNHRPIEESFWIRILMFVVMLGLIVALILQAQQTEVTSRLDFLWKLQATEEKEDMEHLEAYNRKLLANILPVHVAEHFLTLDKPVDVIIFLIWIGPRIKLQYDYKIIYCCIYLKSTKTELFIYYSITALLKYDIFNISKTFCRCSIKLLKRYSFIIPFDSSLNKRFSNFHLCSFPQKTILFKTGNLLCTLNMWMHINGFKLLIKIIRIILKFSILVNSSSITTQVQNYPLLKNFLTRQIQSVSKHFVESKKGKRQENTEASKGI</sequence>
<keyword evidence="3" id="KW-0472">Membrane</keyword>
<dbReference type="GO" id="GO:0004016">
    <property type="term" value="F:adenylate cyclase activity"/>
    <property type="evidence" value="ECO:0007669"/>
    <property type="project" value="TreeGrafter"/>
</dbReference>
<evidence type="ECO:0000313" key="5">
    <source>
        <dbReference type="Proteomes" id="UP000478052"/>
    </source>
</evidence>
<evidence type="ECO:0000256" key="3">
    <source>
        <dbReference type="SAM" id="Phobius"/>
    </source>
</evidence>
<keyword evidence="5" id="KW-1185">Reference proteome</keyword>
<evidence type="ECO:0000313" key="4">
    <source>
        <dbReference type="EMBL" id="KAF0746625.1"/>
    </source>
</evidence>
<dbReference type="Proteomes" id="UP000478052">
    <property type="component" value="Unassembled WGS sequence"/>
</dbReference>
<name>A0A6G0Y0D8_APHCR</name>
<keyword evidence="2" id="KW-0456">Lyase</keyword>
<proteinExistence type="predicted"/>
<dbReference type="OrthoDB" id="6147412at2759"/>
<dbReference type="GO" id="GO:0005886">
    <property type="term" value="C:plasma membrane"/>
    <property type="evidence" value="ECO:0007669"/>
    <property type="project" value="TreeGrafter"/>
</dbReference>
<keyword evidence="3" id="KW-0812">Transmembrane</keyword>
<comment type="caution">
    <text evidence="4">The sequence shown here is derived from an EMBL/GenBank/DDBJ whole genome shotgun (WGS) entry which is preliminary data.</text>
</comment>
<evidence type="ECO:0000256" key="1">
    <source>
        <dbReference type="ARBA" id="ARBA00022741"/>
    </source>
</evidence>
<dbReference type="GO" id="GO:0007189">
    <property type="term" value="P:adenylate cyclase-activating G protein-coupled receptor signaling pathway"/>
    <property type="evidence" value="ECO:0007669"/>
    <property type="project" value="TreeGrafter"/>
</dbReference>
<gene>
    <name evidence="4" type="ORF">FWK35_00016692</name>
</gene>
<reference evidence="4 5" key="1">
    <citation type="submission" date="2019-08" db="EMBL/GenBank/DDBJ databases">
        <title>Whole genome of Aphis craccivora.</title>
        <authorList>
            <person name="Voronova N.V."/>
            <person name="Shulinski R.S."/>
            <person name="Bandarenka Y.V."/>
            <person name="Zhorov D.G."/>
            <person name="Warner D."/>
        </authorList>
    </citation>
    <scope>NUCLEOTIDE SEQUENCE [LARGE SCALE GENOMIC DNA]</scope>
    <source>
        <strain evidence="4">180601</strain>
        <tissue evidence="4">Whole Body</tissue>
    </source>
</reference>
<dbReference type="PANTHER" id="PTHR45627:SF16">
    <property type="entry name" value="ADENYLATE CYCLASE"/>
    <property type="match status" value="1"/>
</dbReference>
<keyword evidence="1" id="KW-0547">Nucleotide-binding</keyword>
<accession>A0A6G0Y0D8</accession>
<dbReference type="GO" id="GO:0000166">
    <property type="term" value="F:nucleotide binding"/>
    <property type="evidence" value="ECO:0007669"/>
    <property type="project" value="UniProtKB-KW"/>
</dbReference>
<keyword evidence="3" id="KW-1133">Transmembrane helix</keyword>
<feature type="transmembrane region" description="Helical" evidence="3">
    <location>
        <begin position="23"/>
        <end position="46"/>
    </location>
</feature>
<dbReference type="EMBL" id="VUJU01007135">
    <property type="protein sequence ID" value="KAF0746625.1"/>
    <property type="molecule type" value="Genomic_DNA"/>
</dbReference>
<dbReference type="AlphaFoldDB" id="A0A6G0Y0D8"/>
<feature type="transmembrane region" description="Helical" evidence="3">
    <location>
        <begin position="67"/>
        <end position="90"/>
    </location>
</feature>
<feature type="transmembrane region" description="Helical" evidence="3">
    <location>
        <begin position="178"/>
        <end position="197"/>
    </location>
</feature>
<feature type="transmembrane region" description="Helical" evidence="3">
    <location>
        <begin position="153"/>
        <end position="172"/>
    </location>
</feature>
<feature type="transmembrane region" description="Helical" evidence="3">
    <location>
        <begin position="124"/>
        <end position="146"/>
    </location>
</feature>
<organism evidence="4 5">
    <name type="scientific">Aphis craccivora</name>
    <name type="common">Cowpea aphid</name>
    <dbReference type="NCBI Taxonomy" id="307492"/>
    <lineage>
        <taxon>Eukaryota</taxon>
        <taxon>Metazoa</taxon>
        <taxon>Ecdysozoa</taxon>
        <taxon>Arthropoda</taxon>
        <taxon>Hexapoda</taxon>
        <taxon>Insecta</taxon>
        <taxon>Pterygota</taxon>
        <taxon>Neoptera</taxon>
        <taxon>Paraneoptera</taxon>
        <taxon>Hemiptera</taxon>
        <taxon>Sternorrhyncha</taxon>
        <taxon>Aphidomorpha</taxon>
        <taxon>Aphidoidea</taxon>
        <taxon>Aphididae</taxon>
        <taxon>Aphidini</taxon>
        <taxon>Aphis</taxon>
        <taxon>Aphis</taxon>
    </lineage>
</organism>
<evidence type="ECO:0000256" key="2">
    <source>
        <dbReference type="ARBA" id="ARBA00023239"/>
    </source>
</evidence>
<dbReference type="PANTHER" id="PTHR45627">
    <property type="entry name" value="ADENYLATE CYCLASE TYPE 1"/>
    <property type="match status" value="1"/>
</dbReference>
<protein>
    <submittedName>
        <fullName evidence="4">Adenylate cyclase type 5-like</fullName>
    </submittedName>
</protein>